<feature type="non-terminal residue" evidence="2">
    <location>
        <position position="151"/>
    </location>
</feature>
<protein>
    <submittedName>
        <fullName evidence="2">Uncharacterized protein</fullName>
    </submittedName>
</protein>
<feature type="transmembrane region" description="Helical" evidence="1">
    <location>
        <begin position="58"/>
        <end position="80"/>
    </location>
</feature>
<dbReference type="EMBL" id="AJWY01006298">
    <property type="protein sequence ID" value="EKC67249.1"/>
    <property type="molecule type" value="Genomic_DNA"/>
</dbReference>
<organism evidence="2">
    <name type="scientific">human gut metagenome</name>
    <dbReference type="NCBI Taxonomy" id="408170"/>
    <lineage>
        <taxon>unclassified sequences</taxon>
        <taxon>metagenomes</taxon>
        <taxon>organismal metagenomes</taxon>
    </lineage>
</organism>
<keyword evidence="1" id="KW-0472">Membrane</keyword>
<evidence type="ECO:0000313" key="2">
    <source>
        <dbReference type="EMBL" id="EKC67249.1"/>
    </source>
</evidence>
<accession>K1TI56</accession>
<gene>
    <name evidence="2" type="ORF">LEA_09401</name>
</gene>
<dbReference type="AlphaFoldDB" id="K1TI56"/>
<keyword evidence="1" id="KW-1133">Transmembrane helix</keyword>
<proteinExistence type="predicted"/>
<feature type="transmembrane region" description="Helical" evidence="1">
    <location>
        <begin position="12"/>
        <end position="31"/>
    </location>
</feature>
<reference evidence="2" key="1">
    <citation type="journal article" date="2013" name="Environ. Microbiol.">
        <title>Microbiota from the distal guts of lean and obese adolescents exhibit partial functional redundancy besides clear differences in community structure.</title>
        <authorList>
            <person name="Ferrer M."/>
            <person name="Ruiz A."/>
            <person name="Lanza F."/>
            <person name="Haange S.B."/>
            <person name="Oberbach A."/>
            <person name="Till H."/>
            <person name="Bargiela R."/>
            <person name="Campoy C."/>
            <person name="Segura M.T."/>
            <person name="Richter M."/>
            <person name="von Bergen M."/>
            <person name="Seifert J."/>
            <person name="Suarez A."/>
        </authorList>
    </citation>
    <scope>NUCLEOTIDE SEQUENCE</scope>
</reference>
<sequence length="151" mass="15783">MNPTAISQVIEAIGKMIFGIAAAKLTITYGYSQFESGAKVFGKVCATESEAMSAIYPYAAAAAAVGVTMGTVIGMIYMIIMHKAKGDGITRTEIVNSPRPVNSGAIAKTLVAIAIPVVTSSIIFSLTNLIDAITIQNRLDGVISNNLDLIK</sequence>
<name>K1TI56_9ZZZZ</name>
<evidence type="ECO:0000256" key="1">
    <source>
        <dbReference type="SAM" id="Phobius"/>
    </source>
</evidence>
<keyword evidence="1" id="KW-0812">Transmembrane</keyword>
<comment type="caution">
    <text evidence="2">The sequence shown here is derived from an EMBL/GenBank/DDBJ whole genome shotgun (WGS) entry which is preliminary data.</text>
</comment>